<gene>
    <name evidence="7" type="ORF">MasN3_09970</name>
</gene>
<organism evidence="7 8">
    <name type="scientific">Massilia varians</name>
    <dbReference type="NCBI Taxonomy" id="457921"/>
    <lineage>
        <taxon>Bacteria</taxon>
        <taxon>Pseudomonadati</taxon>
        <taxon>Pseudomonadota</taxon>
        <taxon>Betaproteobacteria</taxon>
        <taxon>Burkholderiales</taxon>
        <taxon>Oxalobacteraceae</taxon>
        <taxon>Telluria group</taxon>
        <taxon>Massilia</taxon>
    </lineage>
</organism>
<dbReference type="Pfam" id="PF04616">
    <property type="entry name" value="Glyco_hydro_43"/>
    <property type="match status" value="1"/>
</dbReference>
<dbReference type="Pfam" id="PF17851">
    <property type="entry name" value="GH43_C2"/>
    <property type="match status" value="1"/>
</dbReference>
<dbReference type="PANTHER" id="PTHR42812:SF12">
    <property type="entry name" value="BETA-XYLOSIDASE-RELATED"/>
    <property type="match status" value="1"/>
</dbReference>
<dbReference type="SUPFAM" id="SSF75005">
    <property type="entry name" value="Arabinanase/levansucrase/invertase"/>
    <property type="match status" value="1"/>
</dbReference>
<dbReference type="InterPro" id="IPR006710">
    <property type="entry name" value="Glyco_hydro_43"/>
</dbReference>
<keyword evidence="8" id="KW-1185">Reference proteome</keyword>
<dbReference type="PANTHER" id="PTHR42812">
    <property type="entry name" value="BETA-XYLOSIDASE"/>
    <property type="match status" value="1"/>
</dbReference>
<evidence type="ECO:0000259" key="6">
    <source>
        <dbReference type="Pfam" id="PF17851"/>
    </source>
</evidence>
<evidence type="ECO:0000313" key="7">
    <source>
        <dbReference type="EMBL" id="BDT57503.1"/>
    </source>
</evidence>
<dbReference type="SUPFAM" id="SSF49899">
    <property type="entry name" value="Concanavalin A-like lectins/glucanases"/>
    <property type="match status" value="1"/>
</dbReference>
<keyword evidence="3 4" id="KW-0326">Glycosidase</keyword>
<dbReference type="Proteomes" id="UP001163336">
    <property type="component" value="Chromosome"/>
</dbReference>
<keyword evidence="2 4" id="KW-0378">Hydrolase</keyword>
<dbReference type="InterPro" id="IPR013320">
    <property type="entry name" value="ConA-like_dom_sf"/>
</dbReference>
<dbReference type="CDD" id="cd09000">
    <property type="entry name" value="GH43_SXA-like"/>
    <property type="match status" value="1"/>
</dbReference>
<comment type="similarity">
    <text evidence="1 4">Belongs to the glycosyl hydrolase 43 family.</text>
</comment>
<evidence type="ECO:0000256" key="1">
    <source>
        <dbReference type="ARBA" id="ARBA00009865"/>
    </source>
</evidence>
<dbReference type="Gene3D" id="2.60.120.200">
    <property type="match status" value="1"/>
</dbReference>
<evidence type="ECO:0000256" key="5">
    <source>
        <dbReference type="SAM" id="MobiDB-lite"/>
    </source>
</evidence>
<dbReference type="InterPro" id="IPR051795">
    <property type="entry name" value="Glycosyl_Hydrlase_43"/>
</dbReference>
<accession>A0ABN6T897</accession>
<dbReference type="InterPro" id="IPR041542">
    <property type="entry name" value="GH43_C2"/>
</dbReference>
<feature type="region of interest" description="Disordered" evidence="5">
    <location>
        <begin position="487"/>
        <end position="508"/>
    </location>
</feature>
<evidence type="ECO:0000256" key="4">
    <source>
        <dbReference type="RuleBase" id="RU361187"/>
    </source>
</evidence>
<evidence type="ECO:0000256" key="2">
    <source>
        <dbReference type="ARBA" id="ARBA00022801"/>
    </source>
</evidence>
<dbReference type="EMBL" id="AP026966">
    <property type="protein sequence ID" value="BDT57503.1"/>
    <property type="molecule type" value="Genomic_DNA"/>
</dbReference>
<reference evidence="7" key="1">
    <citation type="submission" date="2022-11" db="EMBL/GenBank/DDBJ databases">
        <title>Isolation and characterization of PLA-degrading bacterium Massilia sp. from Antarctic soil.</title>
        <authorList>
            <person name="Sato K."/>
            <person name="Gomez-Fuentes C."/>
            <person name="Ahmad S.A."/>
            <person name="Zulkharnain A."/>
        </authorList>
    </citation>
    <scope>NUCLEOTIDE SEQUENCE</scope>
    <source>
        <strain evidence="7">N-3</strain>
    </source>
</reference>
<protein>
    <submittedName>
        <fullName evidence="7">Xylan 1,4-beta-xylosidase</fullName>
    </submittedName>
</protein>
<proteinExistence type="inferred from homology"/>
<dbReference type="Gene3D" id="2.115.10.20">
    <property type="entry name" value="Glycosyl hydrolase domain, family 43"/>
    <property type="match status" value="1"/>
</dbReference>
<evidence type="ECO:0000313" key="8">
    <source>
        <dbReference type="Proteomes" id="UP001163336"/>
    </source>
</evidence>
<name>A0ABN6T897_9BURK</name>
<dbReference type="InterPro" id="IPR023296">
    <property type="entry name" value="Glyco_hydro_beta-prop_sf"/>
</dbReference>
<feature type="domain" description="Beta-xylosidase C-terminal Concanavalin A-like" evidence="6">
    <location>
        <begin position="332"/>
        <end position="486"/>
    </location>
</feature>
<evidence type="ECO:0000256" key="3">
    <source>
        <dbReference type="ARBA" id="ARBA00023295"/>
    </source>
</evidence>
<sequence>MIQNPTLPGFNPDPSIVRVGEDYYIATSTFEWYPGVQIHHSRDLANWRLASRPLKRASQLNMLGAPDSCGVWAPCLTYADGLFWLIYTDVKRYGRTSTGGATGSASWRDFHNYLVTSPGIDGPWSDPVYLNSSGFDPSLFHDDDGRTYLLNQLWDHRPGGNRFAGIVLQEYSREERKLVGQRENISKGTPHGLTEAPHLYRRNGYYCLLTAEGGTGWNHGVTMARSRSLRGPYELHPDVSILSARNRPDAPLQRAGHADLVDTPDGQTWMVYLCGRPLRNRGTCTLGRETAIQPMVWGEDGWLRSRDGRGTPELRVEAPPLPEHRFPPEPVREDFDGSELPPAFQWLRTPWPEEIFNLDARPGHLRLFGRESIGSQFRQALVARRQAAHCYSAGTVVDFEPQHYQQAAGLVCYYGAAKFHYLYLSHDEELGKHLRVMSSLPNHMQSDAFSAPIPLPAGRPVELRVEVDEERLLFGYRLGRNGSGWRTGSMPASCRTRHRRRDNRISPAPSWAWPARTWPEQACMPMSTGSITANVHSRSTRVRRPEAYWAGCQFPPPPCPISHSSTCTLASWP</sequence>